<protein>
    <submittedName>
        <fullName evidence="1">Reverse transcriptase</fullName>
    </submittedName>
</protein>
<dbReference type="Pfam" id="PF08284">
    <property type="entry name" value="RVP_2"/>
    <property type="match status" value="1"/>
</dbReference>
<dbReference type="OrthoDB" id="1934862at2759"/>
<organism evidence="1 2">
    <name type="scientific">Cucumis melo var. makuwa</name>
    <name type="common">Oriental melon</name>
    <dbReference type="NCBI Taxonomy" id="1194695"/>
    <lineage>
        <taxon>Eukaryota</taxon>
        <taxon>Viridiplantae</taxon>
        <taxon>Streptophyta</taxon>
        <taxon>Embryophyta</taxon>
        <taxon>Tracheophyta</taxon>
        <taxon>Spermatophyta</taxon>
        <taxon>Magnoliopsida</taxon>
        <taxon>eudicotyledons</taxon>
        <taxon>Gunneridae</taxon>
        <taxon>Pentapetalae</taxon>
        <taxon>rosids</taxon>
        <taxon>fabids</taxon>
        <taxon>Cucurbitales</taxon>
        <taxon>Cucurbitaceae</taxon>
        <taxon>Benincaseae</taxon>
        <taxon>Cucumis</taxon>
    </lineage>
</organism>
<dbReference type="GO" id="GO:0003964">
    <property type="term" value="F:RNA-directed DNA polymerase activity"/>
    <property type="evidence" value="ECO:0007669"/>
    <property type="project" value="UniProtKB-KW"/>
</dbReference>
<gene>
    <name evidence="1" type="ORF">E6C27_scaffold56G00540</name>
</gene>
<dbReference type="AlphaFoldDB" id="A0A5A7SZ90"/>
<dbReference type="EMBL" id="SSTE01019881">
    <property type="protein sequence ID" value="KAA0035888.1"/>
    <property type="molecule type" value="Genomic_DNA"/>
</dbReference>
<evidence type="ECO:0000313" key="1">
    <source>
        <dbReference type="EMBL" id="KAA0035888.1"/>
    </source>
</evidence>
<name>A0A5A7SZ90_CUCMM</name>
<proteinExistence type="predicted"/>
<dbReference type="Proteomes" id="UP000321393">
    <property type="component" value="Unassembled WGS sequence"/>
</dbReference>
<keyword evidence="1" id="KW-0808">Transferase</keyword>
<keyword evidence="1" id="KW-0695">RNA-directed DNA polymerase</keyword>
<comment type="caution">
    <text evidence="1">The sequence shown here is derived from an EMBL/GenBank/DDBJ whole genome shotgun (WGS) entry which is preliminary data.</text>
</comment>
<evidence type="ECO:0000313" key="2">
    <source>
        <dbReference type="Proteomes" id="UP000321393"/>
    </source>
</evidence>
<keyword evidence="1" id="KW-0548">Nucleotidyltransferase</keyword>
<dbReference type="Gene3D" id="2.40.70.10">
    <property type="entry name" value="Acid Proteases"/>
    <property type="match status" value="1"/>
</dbReference>
<dbReference type="InterPro" id="IPR021109">
    <property type="entry name" value="Peptidase_aspartic_dom_sf"/>
</dbReference>
<accession>A0A5A7SZ90</accession>
<sequence>MKLRGIIRGNEVSVLIDSGAIHNFIHQALVKKKKILIENAPTLGLPLGMARIGKEKDYSRCNSRNAVVGHDWNNESSLVILNHDLLEDEDDYAEEQGMKGDEGDLPKIKFLLKQYADIFETPKGLPPKRGIDHAS</sequence>
<reference evidence="1 2" key="1">
    <citation type="submission" date="2019-08" db="EMBL/GenBank/DDBJ databases">
        <title>Draft genome sequences of two oriental melons (Cucumis melo L. var makuwa).</title>
        <authorList>
            <person name="Kwon S.-Y."/>
        </authorList>
    </citation>
    <scope>NUCLEOTIDE SEQUENCE [LARGE SCALE GENOMIC DNA]</scope>
    <source>
        <strain evidence="2">cv. SW 3</strain>
        <tissue evidence="1">Leaf</tissue>
    </source>
</reference>